<dbReference type="PANTHER" id="PTHR10039:SF15">
    <property type="entry name" value="NACHT DOMAIN-CONTAINING PROTEIN"/>
    <property type="match status" value="1"/>
</dbReference>
<dbReference type="Proteomes" id="UP001412239">
    <property type="component" value="Unassembled WGS sequence"/>
</dbReference>
<gene>
    <name evidence="3" type="ORF">GSTUAT00005863001</name>
</gene>
<evidence type="ECO:0000313" key="3">
    <source>
        <dbReference type="EMBL" id="CUS10047.1"/>
    </source>
</evidence>
<sequence>TWINCPTVSVLDRKREIVEWLSSLESYGNQQDKRHQDVRHRRVDGIGEWLLQTDQFLKWRDCEDGSVDATLLCSGGPGVGKTYLSSVVIDRLCDRSEGSSVSVAYIYCNFQTQKSQATAHMLGSLLKQVVCGLEVIPEEIGCAFQKAKQGQDGRGLTVSEFLKLLRATLKSRKRTFVCIDALDECATEYRPELFRSLHSLVRNSPNIRLF</sequence>
<proteinExistence type="predicted"/>
<feature type="non-terminal residue" evidence="3">
    <location>
        <position position="210"/>
    </location>
</feature>
<protein>
    <recommendedName>
        <fullName evidence="2">Nephrocystin 3-like N-terminal domain-containing protein</fullName>
    </recommendedName>
</protein>
<dbReference type="SUPFAM" id="SSF52540">
    <property type="entry name" value="P-loop containing nucleoside triphosphate hydrolases"/>
    <property type="match status" value="1"/>
</dbReference>
<name>A0A292PUA9_9PEZI</name>
<feature type="domain" description="Nephrocystin 3-like N-terminal" evidence="2">
    <location>
        <begin position="45"/>
        <end position="209"/>
    </location>
</feature>
<accession>A0A292PUA9</accession>
<keyword evidence="1" id="KW-0677">Repeat</keyword>
<dbReference type="Gene3D" id="3.40.50.300">
    <property type="entry name" value="P-loop containing nucleotide triphosphate hydrolases"/>
    <property type="match status" value="1"/>
</dbReference>
<reference evidence="3" key="1">
    <citation type="submission" date="2015-10" db="EMBL/GenBank/DDBJ databases">
        <authorList>
            <person name="Regsiter A."/>
            <person name="william w."/>
        </authorList>
    </citation>
    <scope>NUCLEOTIDE SEQUENCE</scope>
    <source>
        <strain evidence="3">Montdore</strain>
    </source>
</reference>
<evidence type="ECO:0000259" key="2">
    <source>
        <dbReference type="Pfam" id="PF24883"/>
    </source>
</evidence>
<dbReference type="Pfam" id="PF24883">
    <property type="entry name" value="NPHP3_N"/>
    <property type="match status" value="1"/>
</dbReference>
<keyword evidence="4" id="KW-1185">Reference proteome</keyword>
<feature type="non-terminal residue" evidence="3">
    <location>
        <position position="1"/>
    </location>
</feature>
<organism evidence="3 4">
    <name type="scientific">Tuber aestivum</name>
    <name type="common">summer truffle</name>
    <dbReference type="NCBI Taxonomy" id="59557"/>
    <lineage>
        <taxon>Eukaryota</taxon>
        <taxon>Fungi</taxon>
        <taxon>Dikarya</taxon>
        <taxon>Ascomycota</taxon>
        <taxon>Pezizomycotina</taxon>
        <taxon>Pezizomycetes</taxon>
        <taxon>Pezizales</taxon>
        <taxon>Tuberaceae</taxon>
        <taxon>Tuber</taxon>
    </lineage>
</organism>
<dbReference type="AlphaFoldDB" id="A0A292PUA9"/>
<evidence type="ECO:0000313" key="4">
    <source>
        <dbReference type="Proteomes" id="UP001412239"/>
    </source>
</evidence>
<dbReference type="PANTHER" id="PTHR10039">
    <property type="entry name" value="AMELOGENIN"/>
    <property type="match status" value="1"/>
</dbReference>
<dbReference type="EMBL" id="LN891059">
    <property type="protein sequence ID" value="CUS10047.1"/>
    <property type="molecule type" value="Genomic_DNA"/>
</dbReference>
<evidence type="ECO:0000256" key="1">
    <source>
        <dbReference type="ARBA" id="ARBA00022737"/>
    </source>
</evidence>
<dbReference type="InterPro" id="IPR056884">
    <property type="entry name" value="NPHP3-like_N"/>
</dbReference>
<dbReference type="InterPro" id="IPR027417">
    <property type="entry name" value="P-loop_NTPase"/>
</dbReference>